<dbReference type="EMBL" id="SELW01000638">
    <property type="protein sequence ID" value="TID17193.1"/>
    <property type="molecule type" value="Genomic_DNA"/>
</dbReference>
<dbReference type="GO" id="GO:0008270">
    <property type="term" value="F:zinc ion binding"/>
    <property type="evidence" value="ECO:0007669"/>
    <property type="project" value="InterPro"/>
</dbReference>
<accession>A0A4T0WX26</accession>
<evidence type="ECO:0000256" key="6">
    <source>
        <dbReference type="ARBA" id="ARBA00022833"/>
    </source>
</evidence>
<dbReference type="SUPFAM" id="SSF53927">
    <property type="entry name" value="Cytidine deaminase-like"/>
    <property type="match status" value="1"/>
</dbReference>
<dbReference type="Pfam" id="PF00383">
    <property type="entry name" value="dCMP_cyt_deam_1"/>
    <property type="match status" value="1"/>
</dbReference>
<dbReference type="GO" id="GO:0005737">
    <property type="term" value="C:cytoplasm"/>
    <property type="evidence" value="ECO:0007669"/>
    <property type="project" value="TreeGrafter"/>
</dbReference>
<reference evidence="11 12" key="1">
    <citation type="journal article" date="2019" name="Front. Genet.">
        <title>Whole-Genome Sequencing of the Opportunistic Yeast Pathogen Candida inconspicua Uncovers Its Hybrid Origin.</title>
        <authorList>
            <person name="Mixao V."/>
            <person name="Hansen A.P."/>
            <person name="Saus E."/>
            <person name="Boekhout T."/>
            <person name="Lass-Florl C."/>
            <person name="Gabaldon T."/>
        </authorList>
    </citation>
    <scope>NUCLEOTIDE SEQUENCE [LARGE SCALE GENOMIC DNA]</scope>
    <source>
        <strain evidence="11 12">CBS 180</strain>
    </source>
</reference>
<dbReference type="PROSITE" id="PS00903">
    <property type="entry name" value="CYT_DCMP_DEAMINASES_1"/>
    <property type="match status" value="1"/>
</dbReference>
<evidence type="ECO:0000256" key="2">
    <source>
        <dbReference type="ARBA" id="ARBA00006576"/>
    </source>
</evidence>
<dbReference type="STRING" id="52247.A0A4T0WX26"/>
<evidence type="ECO:0000313" key="12">
    <source>
        <dbReference type="Proteomes" id="UP000307173"/>
    </source>
</evidence>
<keyword evidence="12" id="KW-1185">Reference proteome</keyword>
<dbReference type="EC" id="3.5.4.12" evidence="7"/>
<dbReference type="InterPro" id="IPR027417">
    <property type="entry name" value="P-loop_NTPase"/>
</dbReference>
<protein>
    <recommendedName>
        <fullName evidence="9">Deoxycytidylate deaminase</fullName>
        <ecNumber evidence="7">3.5.4.12</ecNumber>
    </recommendedName>
    <alternativeName>
        <fullName evidence="8">dCMP deaminase</fullName>
    </alternativeName>
</protein>
<dbReference type="InterPro" id="IPR015517">
    <property type="entry name" value="dCMP_deaminase-rel"/>
</dbReference>
<evidence type="ECO:0000256" key="8">
    <source>
        <dbReference type="ARBA" id="ARBA00041763"/>
    </source>
</evidence>
<dbReference type="SUPFAM" id="SSF52540">
    <property type="entry name" value="P-loop containing nucleoside triphosphate hydrolases"/>
    <property type="match status" value="1"/>
</dbReference>
<name>A0A4T0WX26_9ASCO</name>
<keyword evidence="6" id="KW-0862">Zinc</keyword>
<dbReference type="InterPro" id="IPR035105">
    <property type="entry name" value="Deoxycytidylate_deaminase_dom"/>
</dbReference>
<evidence type="ECO:0000256" key="5">
    <source>
        <dbReference type="ARBA" id="ARBA00022801"/>
    </source>
</evidence>
<organism evidence="11 12">
    <name type="scientific">Pichia inconspicua</name>
    <dbReference type="NCBI Taxonomy" id="52247"/>
    <lineage>
        <taxon>Eukaryota</taxon>
        <taxon>Fungi</taxon>
        <taxon>Dikarya</taxon>
        <taxon>Ascomycota</taxon>
        <taxon>Saccharomycotina</taxon>
        <taxon>Pichiomycetes</taxon>
        <taxon>Pichiales</taxon>
        <taxon>Pichiaceae</taxon>
        <taxon>Pichia</taxon>
    </lineage>
</organism>
<evidence type="ECO:0000256" key="4">
    <source>
        <dbReference type="ARBA" id="ARBA00022727"/>
    </source>
</evidence>
<dbReference type="OrthoDB" id="6710946at2759"/>
<dbReference type="Proteomes" id="UP000307173">
    <property type="component" value="Unassembled WGS sequence"/>
</dbReference>
<dbReference type="AlphaFoldDB" id="A0A4T0WX26"/>
<gene>
    <name evidence="11" type="ORF">CANINC_004052</name>
</gene>
<feature type="domain" description="CMP/dCMP-type deaminase" evidence="10">
    <location>
        <begin position="136"/>
        <end position="267"/>
    </location>
</feature>
<dbReference type="InterPro" id="IPR016193">
    <property type="entry name" value="Cytidine_deaminase-like"/>
</dbReference>
<dbReference type="CDD" id="cd01286">
    <property type="entry name" value="deoxycytidylate_deaminase"/>
    <property type="match status" value="1"/>
</dbReference>
<dbReference type="FunFam" id="3.40.140.10:FF:000035">
    <property type="entry name" value="dCMP deaminase"/>
    <property type="match status" value="1"/>
</dbReference>
<evidence type="ECO:0000256" key="9">
    <source>
        <dbReference type="ARBA" id="ARBA00071582"/>
    </source>
</evidence>
<keyword evidence="4" id="KW-0545">Nucleotide biosynthesis</keyword>
<sequence length="288" mass="32535">MFIAIEGPPGSGTDSILKYLLDLNFTKVTASDTLLDFVTSNWRQNFVIDNAHELPSLNTFMKRPFFMLITVDAKISIKYKRYGGKFEKFIELTDSYEYFDLQHISHLHIINNSTSDSLKGQLDALEITNPHRLRPDWPDYFMKMADLAAHRSNCMKRRVGCVIVTHDNRVIATGYNGTPRNFTNCNEGGCARCNNPSTSNSLSTCLCLHAEENALLEAGRARIESGSILYCNTCPCLTCSIKIVQSGIKKVVYSQSYSMDDESKRVLKEADVLLEQWTPLQSEHIVLN</sequence>
<comment type="similarity">
    <text evidence="2">Belongs to the cytidine and deoxycytidylate deaminase family.</text>
</comment>
<dbReference type="PROSITE" id="PS51747">
    <property type="entry name" value="CYT_DCMP_DEAMINASES_2"/>
    <property type="match status" value="1"/>
</dbReference>
<evidence type="ECO:0000256" key="3">
    <source>
        <dbReference type="ARBA" id="ARBA00022723"/>
    </source>
</evidence>
<dbReference type="InterPro" id="IPR002125">
    <property type="entry name" value="CMP_dCMP_dom"/>
</dbReference>
<proteinExistence type="inferred from homology"/>
<evidence type="ECO:0000256" key="1">
    <source>
        <dbReference type="ARBA" id="ARBA00001947"/>
    </source>
</evidence>
<keyword evidence="3" id="KW-0479">Metal-binding</keyword>
<dbReference type="PANTHER" id="PTHR11086">
    <property type="entry name" value="DEOXYCYTIDYLATE DEAMINASE-RELATED"/>
    <property type="match status" value="1"/>
</dbReference>
<dbReference type="InterPro" id="IPR016192">
    <property type="entry name" value="APOBEC/CMP_deaminase_Zn-bd"/>
</dbReference>
<dbReference type="PANTHER" id="PTHR11086:SF18">
    <property type="entry name" value="DEOXYCYTIDYLATE DEAMINASE"/>
    <property type="match status" value="1"/>
</dbReference>
<dbReference type="GO" id="GO:0004132">
    <property type="term" value="F:dCMP deaminase activity"/>
    <property type="evidence" value="ECO:0007669"/>
    <property type="project" value="UniProtKB-EC"/>
</dbReference>
<comment type="cofactor">
    <cofactor evidence="1">
        <name>Zn(2+)</name>
        <dbReference type="ChEBI" id="CHEBI:29105"/>
    </cofactor>
</comment>
<evidence type="ECO:0000313" key="11">
    <source>
        <dbReference type="EMBL" id="TID17193.1"/>
    </source>
</evidence>
<keyword evidence="5" id="KW-0378">Hydrolase</keyword>
<comment type="caution">
    <text evidence="11">The sequence shown here is derived from an EMBL/GenBank/DDBJ whole genome shotgun (WGS) entry which is preliminary data.</text>
</comment>
<evidence type="ECO:0000259" key="10">
    <source>
        <dbReference type="PROSITE" id="PS51747"/>
    </source>
</evidence>
<dbReference type="Gene3D" id="3.40.140.10">
    <property type="entry name" value="Cytidine Deaminase, domain 2"/>
    <property type="match status" value="1"/>
</dbReference>
<evidence type="ECO:0000256" key="7">
    <source>
        <dbReference type="ARBA" id="ARBA00038938"/>
    </source>
</evidence>
<dbReference type="GO" id="GO:0009165">
    <property type="term" value="P:nucleotide biosynthetic process"/>
    <property type="evidence" value="ECO:0007669"/>
    <property type="project" value="UniProtKB-KW"/>
</dbReference>